<proteinExistence type="predicted"/>
<dbReference type="EMBL" id="CP011564">
    <property type="protein sequence ID" value="ALG81935.1"/>
    <property type="molecule type" value="Genomic_DNA"/>
</dbReference>
<dbReference type="KEGG" id="hsu:HLASF_1050"/>
<keyword evidence="1" id="KW-0472">Membrane</keyword>
<reference evidence="3 4" key="3">
    <citation type="journal article" date="2016" name="Stand. Genomic Sci.">
        <title>Complete genome sequence of 'Halanaeroarchaeum sulfurireducens' M27-SA2, a sulfur-reducing and acetate-oxidizing haloarchaeon from the deep-sea hypersaline anoxic lake Medee.</title>
        <authorList>
            <person name="Messina E."/>
            <person name="Sorokin D.Y."/>
            <person name="Kublanov I.V."/>
            <person name="Toshchakov S."/>
            <person name="Lopatina A."/>
            <person name="Arcadi E."/>
            <person name="Smedile F."/>
            <person name="La Spada G."/>
            <person name="La Cono V."/>
            <person name="Yakimov M.M."/>
        </authorList>
    </citation>
    <scope>NUCLEOTIDE SEQUENCE [LARGE SCALE GENOMIC DNA]</scope>
    <source>
        <strain evidence="3 4">M27-SA2</strain>
    </source>
</reference>
<feature type="transmembrane region" description="Helical" evidence="1">
    <location>
        <begin position="28"/>
        <end position="46"/>
    </location>
</feature>
<evidence type="ECO:0000313" key="4">
    <source>
        <dbReference type="Proteomes" id="UP000060390"/>
    </source>
</evidence>
<reference evidence="2 5" key="1">
    <citation type="journal article" date="2015" name="ISME J.">
        <title>Elemental sulfur and acetate can support life of a novel strictly anaerobic haloarchaeon.</title>
        <authorList>
            <person name="Sorokin D.Y."/>
            <person name="Kublanov I.V."/>
            <person name="Gavrilov S.N."/>
            <person name="Rojo D."/>
            <person name="Roman P."/>
            <person name="Golyshin P.N."/>
            <person name="Slepak V.Z."/>
            <person name="Smedile F."/>
            <person name="Ferrer M."/>
            <person name="Messina E."/>
            <person name="La Cono V."/>
            <person name="Yakimov M.M."/>
        </authorList>
    </citation>
    <scope>NUCLEOTIDE SEQUENCE [LARGE SCALE GENOMIC DNA]</scope>
    <source>
        <strain evidence="2 5">HSR2</strain>
    </source>
</reference>
<dbReference type="Proteomes" id="UP000069906">
    <property type="component" value="Chromosome"/>
</dbReference>
<gene>
    <name evidence="3" type="ORF">HLASA_1039</name>
    <name evidence="2" type="ORF">HLASF_1050</name>
</gene>
<feature type="transmembrane region" description="Helical" evidence="1">
    <location>
        <begin position="67"/>
        <end position="88"/>
    </location>
</feature>
<accession>A0A0F7PD20</accession>
<protein>
    <recommendedName>
        <fullName evidence="6">Permease</fullName>
    </recommendedName>
</protein>
<evidence type="ECO:0008006" key="6">
    <source>
        <dbReference type="Google" id="ProtNLM"/>
    </source>
</evidence>
<evidence type="ECO:0000313" key="2">
    <source>
        <dbReference type="EMBL" id="AKH97539.1"/>
    </source>
</evidence>
<evidence type="ECO:0000313" key="5">
    <source>
        <dbReference type="Proteomes" id="UP000069906"/>
    </source>
</evidence>
<organism evidence="2 5">
    <name type="scientific">Halanaeroarchaeum sulfurireducens</name>
    <dbReference type="NCBI Taxonomy" id="1604004"/>
    <lineage>
        <taxon>Archaea</taxon>
        <taxon>Methanobacteriati</taxon>
        <taxon>Methanobacteriota</taxon>
        <taxon>Stenosarchaea group</taxon>
        <taxon>Halobacteria</taxon>
        <taxon>Halobacteriales</taxon>
        <taxon>Halobacteriaceae</taxon>
        <taxon>Halanaeroarchaeum</taxon>
    </lineage>
</organism>
<dbReference type="Proteomes" id="UP000060390">
    <property type="component" value="Chromosome"/>
</dbReference>
<evidence type="ECO:0000313" key="3">
    <source>
        <dbReference type="EMBL" id="ALG81935.1"/>
    </source>
</evidence>
<keyword evidence="1" id="KW-0812">Transmembrane</keyword>
<keyword evidence="5" id="KW-1185">Reference proteome</keyword>
<dbReference type="HOGENOM" id="CLU_101297_2_1_2"/>
<sequence length="154" mass="15769">MGCDTEADAMATDSASDPIAAIAKAARGMANALPVILAVVGLLGLFRTYVSRSQLQGLFTGRQVTDVLVGTTVGSVSTGNAITSYIIGGELLDMGVSLLAVTAFLVAWVTVGVIQFPAESDMLGRRFALVRNLTSAALAVVVAVATIWTVGVLP</sequence>
<dbReference type="KEGG" id="hsf:HLASA_1039"/>
<dbReference type="STRING" id="1604004.HLASA_1039"/>
<keyword evidence="1" id="KW-1133">Transmembrane helix</keyword>
<feature type="transmembrane region" description="Helical" evidence="1">
    <location>
        <begin position="94"/>
        <end position="116"/>
    </location>
</feature>
<dbReference type="AlphaFoldDB" id="A0A0F7PD20"/>
<name>A0A0F7PD20_9EURY</name>
<reference evidence="4" key="2">
    <citation type="submission" date="2015-05" db="EMBL/GenBank/DDBJ databases">
        <title>Complete genome sequence of Halanaeroarchaeum sulfurireducens type strain M27-SA2, a sulfate-reducer haloarchaeon from marine anoxic lake Medee.</title>
        <authorList>
            <person name="Messina E."/>
            <person name="Kublanov I.V."/>
            <person name="Toshchakov S."/>
            <person name="Arcadi E."/>
            <person name="La Spada G."/>
            <person name="La Cono V."/>
            <person name="Yakimov M.M."/>
        </authorList>
    </citation>
    <scope>NUCLEOTIDE SEQUENCE [LARGE SCALE GENOMIC DNA]</scope>
    <source>
        <strain evidence="4">M27-SA2</strain>
    </source>
</reference>
<evidence type="ECO:0000256" key="1">
    <source>
        <dbReference type="SAM" id="Phobius"/>
    </source>
</evidence>
<dbReference type="EMBL" id="CP008874">
    <property type="protein sequence ID" value="AKH97539.1"/>
    <property type="molecule type" value="Genomic_DNA"/>
</dbReference>
<feature type="transmembrane region" description="Helical" evidence="1">
    <location>
        <begin position="128"/>
        <end position="151"/>
    </location>
</feature>